<dbReference type="Proteomes" id="UP001078443">
    <property type="component" value="Unassembled WGS sequence"/>
</dbReference>
<dbReference type="PROSITE" id="PS50846">
    <property type="entry name" value="HMA_2"/>
    <property type="match status" value="1"/>
</dbReference>
<protein>
    <submittedName>
        <fullName evidence="2">Ferredoxin</fullName>
    </submittedName>
</protein>
<evidence type="ECO:0000313" key="2">
    <source>
        <dbReference type="EMBL" id="MCY6484783.1"/>
    </source>
</evidence>
<feature type="domain" description="HMA" evidence="1">
    <location>
        <begin position="1"/>
        <end position="67"/>
    </location>
</feature>
<evidence type="ECO:0000259" key="1">
    <source>
        <dbReference type="PROSITE" id="PS50846"/>
    </source>
</evidence>
<dbReference type="InterPro" id="IPR036163">
    <property type="entry name" value="HMA_dom_sf"/>
</dbReference>
<sequence length="67" mass="7771">MKQIIKVPNMRSTKDVSNIRSALSSREGVIACQIKKDNKEIDIVYDNYFIKLDDIYNLLEDMGYTVL</sequence>
<keyword evidence="3" id="KW-1185">Reference proteome</keyword>
<proteinExistence type="predicted"/>
<dbReference type="RefSeq" id="WP_268041104.1">
    <property type="nucleotide sequence ID" value="NZ_JAPQER010000004.1"/>
</dbReference>
<name>A0ABT4D0L2_9CLOT</name>
<dbReference type="EMBL" id="JAPQER010000004">
    <property type="protein sequence ID" value="MCY6484783.1"/>
    <property type="molecule type" value="Genomic_DNA"/>
</dbReference>
<organism evidence="2 3">
    <name type="scientific">Clostridium aestuarii</name>
    <dbReference type="NCBI Taxonomy" id="338193"/>
    <lineage>
        <taxon>Bacteria</taxon>
        <taxon>Bacillati</taxon>
        <taxon>Bacillota</taxon>
        <taxon>Clostridia</taxon>
        <taxon>Eubacteriales</taxon>
        <taxon>Clostridiaceae</taxon>
        <taxon>Clostridium</taxon>
    </lineage>
</organism>
<gene>
    <name evidence="2" type="ORF">OW763_10570</name>
</gene>
<accession>A0ABT4D0L2</accession>
<dbReference type="Gene3D" id="3.30.70.100">
    <property type="match status" value="1"/>
</dbReference>
<comment type="caution">
    <text evidence="2">The sequence shown here is derived from an EMBL/GenBank/DDBJ whole genome shotgun (WGS) entry which is preliminary data.</text>
</comment>
<dbReference type="InterPro" id="IPR006121">
    <property type="entry name" value="HMA_dom"/>
</dbReference>
<evidence type="ECO:0000313" key="3">
    <source>
        <dbReference type="Proteomes" id="UP001078443"/>
    </source>
</evidence>
<dbReference type="SUPFAM" id="SSF55008">
    <property type="entry name" value="HMA, heavy metal-associated domain"/>
    <property type="match status" value="1"/>
</dbReference>
<reference evidence="2" key="1">
    <citation type="submission" date="2022-12" db="EMBL/GenBank/DDBJ databases">
        <authorList>
            <person name="Wang J."/>
        </authorList>
    </citation>
    <scope>NUCLEOTIDE SEQUENCE</scope>
    <source>
        <strain evidence="2">HY-45-18</strain>
    </source>
</reference>